<reference evidence="8 9" key="2">
    <citation type="submission" date="2024-08" db="EMBL/GenBank/DDBJ databases">
        <title>Phylogenomic analyses of a clade within the roseobacter group suggest taxonomic reassignments of species of the genera Aestuariivita, Citreicella, Loktanella, Nautella, Pelagibaca, Ruegeria, Thalassobius, Thiobacimonas and Tropicibacter, and the proposal o.</title>
        <authorList>
            <person name="Jeon C.O."/>
        </authorList>
    </citation>
    <scope>NUCLEOTIDE SEQUENCE [LARGE SCALE GENOMIC DNA]</scope>
    <source>
        <strain evidence="8 9">SS1-5</strain>
    </source>
</reference>
<evidence type="ECO:0000256" key="6">
    <source>
        <dbReference type="SAM" id="MobiDB-lite"/>
    </source>
</evidence>
<feature type="region of interest" description="Disordered" evidence="6">
    <location>
        <begin position="1"/>
        <end position="21"/>
    </location>
</feature>
<keyword evidence="2" id="KW-0698">rRNA processing</keyword>
<evidence type="ECO:0000256" key="5">
    <source>
        <dbReference type="ARBA" id="ARBA00022691"/>
    </source>
</evidence>
<dbReference type="CDD" id="cd02440">
    <property type="entry name" value="AdoMet_MTases"/>
    <property type="match status" value="1"/>
</dbReference>
<keyword evidence="9" id="KW-1185">Reference proteome</keyword>
<dbReference type="InterPro" id="IPR029063">
    <property type="entry name" value="SAM-dependent_MTases_sf"/>
</dbReference>
<evidence type="ECO:0000256" key="4">
    <source>
        <dbReference type="ARBA" id="ARBA00022679"/>
    </source>
</evidence>
<dbReference type="GO" id="GO:0052916">
    <property type="term" value="F:23S rRNA (guanine(1835)-N(2))-methyltransferase activity"/>
    <property type="evidence" value="ECO:0007669"/>
    <property type="project" value="UniProtKB-EC"/>
</dbReference>
<dbReference type="GO" id="GO:0052914">
    <property type="term" value="F:16S rRNA (guanine(1207)-N(2))-methyltransferase activity"/>
    <property type="evidence" value="ECO:0007669"/>
    <property type="project" value="UniProtKB-EC"/>
</dbReference>
<dbReference type="Proteomes" id="UP001470809">
    <property type="component" value="Chromosome"/>
</dbReference>
<organism evidence="8 9">
    <name type="scientific">Yoonia rhodophyticola</name>
    <dbReference type="NCBI Taxonomy" id="3137370"/>
    <lineage>
        <taxon>Bacteria</taxon>
        <taxon>Pseudomonadati</taxon>
        <taxon>Pseudomonadota</taxon>
        <taxon>Alphaproteobacteria</taxon>
        <taxon>Rhodobacterales</taxon>
        <taxon>Paracoccaceae</taxon>
        <taxon>Yoonia</taxon>
    </lineage>
</organism>
<reference evidence="9" key="1">
    <citation type="submission" date="2024-04" db="EMBL/GenBank/DDBJ databases">
        <title>Phylogenomic analyses of a clade within the roseobacter group suggest taxonomic reassignments of species of the genera Aestuariivita, Citreicella, Loktanella, Nautella, Pelagibaca, Ruegeria, Thalassobius, Thiobacimonas and Tropicibacter, and the proposal o.</title>
        <authorList>
            <person name="Jeon C.O."/>
        </authorList>
    </citation>
    <scope>NUCLEOTIDE SEQUENCE [LARGE SCALE GENOMIC DNA]</scope>
    <source>
        <strain evidence="9">SS1-5</strain>
    </source>
</reference>
<protein>
    <submittedName>
        <fullName evidence="8">Class I SAM-dependent methyltransferase</fullName>
        <ecNumber evidence="8">2.1.1.172</ecNumber>
        <ecNumber evidence="8">2.1.1.174</ecNumber>
    </submittedName>
</protein>
<evidence type="ECO:0000313" key="8">
    <source>
        <dbReference type="EMBL" id="XFU26748.1"/>
    </source>
</evidence>
<evidence type="ECO:0000256" key="1">
    <source>
        <dbReference type="ARBA" id="ARBA00022490"/>
    </source>
</evidence>
<dbReference type="EC" id="2.1.1.172" evidence="8"/>
<dbReference type="EMBL" id="CP151767">
    <property type="protein sequence ID" value="XFU26748.1"/>
    <property type="molecule type" value="Genomic_DNA"/>
</dbReference>
<dbReference type="Pfam" id="PF05175">
    <property type="entry name" value="MTS"/>
    <property type="match status" value="1"/>
</dbReference>
<keyword evidence="3 8" id="KW-0489">Methyltransferase</keyword>
<dbReference type="InterPro" id="IPR046977">
    <property type="entry name" value="RsmC/RlmG"/>
</dbReference>
<gene>
    <name evidence="8" type="ORF">AABB31_23090</name>
</gene>
<evidence type="ECO:0000259" key="7">
    <source>
        <dbReference type="Pfam" id="PF05175"/>
    </source>
</evidence>
<dbReference type="PANTHER" id="PTHR47816">
    <property type="entry name" value="RIBOSOMAL RNA SMALL SUBUNIT METHYLTRANSFERASE C"/>
    <property type="match status" value="1"/>
</dbReference>
<dbReference type="InterPro" id="IPR007848">
    <property type="entry name" value="Small_mtfrase_dom"/>
</dbReference>
<keyword evidence="1" id="KW-0963">Cytoplasm</keyword>
<dbReference type="InterPro" id="IPR002052">
    <property type="entry name" value="DNA_methylase_N6_adenine_CS"/>
</dbReference>
<name>A0ABZ3JCI6_9RHOB</name>
<evidence type="ECO:0000256" key="2">
    <source>
        <dbReference type="ARBA" id="ARBA00022552"/>
    </source>
</evidence>
<dbReference type="PROSITE" id="PS00092">
    <property type="entry name" value="N6_MTASE"/>
    <property type="match status" value="1"/>
</dbReference>
<sequence length="325" mass="34809">MSQSRLRTAIDEGGFDPGAGTVAVMRPPPGYDIGALPRDSVQIVHSYYPDCAAWDAAGYPVTQEHTKVSAAIVVVPRAKALARSMIAAACQYADLVIVDGQKTDGVDSLFKQCRKVLGDLPAITKGHGRIFWFPATTDFQDWAAPPPEKGAHGYFTTAGVFSDGAIDRGSALLADALPSKLPGRMADLGAGWGYLAAPVLQRDGVAALDLIEAEALSLACARLNVSDPRAQFHWADATQFRPDAPYDGIVMNPPFHVSRTADPGLGRAFIQSASRMLTPNGKLWMVANKHLPYETTLSECFRNVDIIAGDAAFKVFHATKPQTKS</sequence>
<dbReference type="Gene3D" id="3.40.50.150">
    <property type="entry name" value="Vaccinia Virus protein VP39"/>
    <property type="match status" value="1"/>
</dbReference>
<evidence type="ECO:0000256" key="3">
    <source>
        <dbReference type="ARBA" id="ARBA00022603"/>
    </source>
</evidence>
<feature type="domain" description="Methyltransferase small" evidence="7">
    <location>
        <begin position="156"/>
        <end position="316"/>
    </location>
</feature>
<dbReference type="SUPFAM" id="SSF53335">
    <property type="entry name" value="S-adenosyl-L-methionine-dependent methyltransferases"/>
    <property type="match status" value="1"/>
</dbReference>
<keyword evidence="4 8" id="KW-0808">Transferase</keyword>
<proteinExistence type="predicted"/>
<dbReference type="RefSeq" id="WP_373635665.1">
    <property type="nucleotide sequence ID" value="NZ_CP151767.2"/>
</dbReference>
<keyword evidence="5" id="KW-0949">S-adenosyl-L-methionine</keyword>
<dbReference type="EC" id="2.1.1.174" evidence="8"/>
<dbReference type="PANTHER" id="PTHR47816:SF4">
    <property type="entry name" value="RIBOSOMAL RNA SMALL SUBUNIT METHYLTRANSFERASE C"/>
    <property type="match status" value="1"/>
</dbReference>
<evidence type="ECO:0000313" key="9">
    <source>
        <dbReference type="Proteomes" id="UP001470809"/>
    </source>
</evidence>
<accession>A0ABZ3JCI6</accession>